<dbReference type="OrthoDB" id="6003540at2"/>
<dbReference type="SMART" id="SM00342">
    <property type="entry name" value="HTH_ARAC"/>
    <property type="match status" value="1"/>
</dbReference>
<keyword evidence="1" id="KW-0805">Transcription regulation</keyword>
<organism evidence="5 6">
    <name type="scientific">Acinetobacter defluvii</name>
    <dbReference type="NCBI Taxonomy" id="1871111"/>
    <lineage>
        <taxon>Bacteria</taxon>
        <taxon>Pseudomonadati</taxon>
        <taxon>Pseudomonadota</taxon>
        <taxon>Gammaproteobacteria</taxon>
        <taxon>Moraxellales</taxon>
        <taxon>Moraxellaceae</taxon>
        <taxon>Acinetobacter</taxon>
    </lineage>
</organism>
<dbReference type="InterPro" id="IPR050204">
    <property type="entry name" value="AraC_XylS_family_regulators"/>
</dbReference>
<dbReference type="PANTHER" id="PTHR46796:SF12">
    <property type="entry name" value="HTH-TYPE DNA-BINDING TRANSCRIPTIONAL ACTIVATOR EUTR"/>
    <property type="match status" value="1"/>
</dbReference>
<evidence type="ECO:0000313" key="6">
    <source>
        <dbReference type="Proteomes" id="UP000245977"/>
    </source>
</evidence>
<dbReference type="KEGG" id="adv:DJ533_09310"/>
<dbReference type="Gene3D" id="1.10.10.60">
    <property type="entry name" value="Homeodomain-like"/>
    <property type="match status" value="1"/>
</dbReference>
<dbReference type="InterPro" id="IPR009057">
    <property type="entry name" value="Homeodomain-like_sf"/>
</dbReference>
<sequence>MQSFSQHSDLKHDTKQADFAQNLMSQICGAHYLETTYRDTLDFQYEGLRLPKKHMTIGCIQYGANVAINISQLKSYSISLPLHGTQSLNIRGERHQSNEKQGLIVSNNDSQDLFIDKNCKKLQVVIPEKSMQLVLSDLLHRPIHEQIIFNPMMNLGIDQMVAAWWLNIQNFMLVKAQYKGFYGLNMFSEDYENFLIKTLLLSQENNFSNALRSLADSAEPIYIQKVKKFLIEHAQENITAEMILNVAGVSKSKLYEQFQHYYGTSPIAFLKKYRLQKIYQTLSIRQQQDFSISKLAYDWGFSHLSRFSQEYREEFGENPSETKAKSLFN</sequence>
<dbReference type="GO" id="GO:0043565">
    <property type="term" value="F:sequence-specific DNA binding"/>
    <property type="evidence" value="ECO:0007669"/>
    <property type="project" value="InterPro"/>
</dbReference>
<dbReference type="RefSeq" id="WP_065992359.1">
    <property type="nucleotide sequence ID" value="NZ_CP029397.2"/>
</dbReference>
<evidence type="ECO:0000256" key="2">
    <source>
        <dbReference type="ARBA" id="ARBA00023125"/>
    </source>
</evidence>
<dbReference type="SUPFAM" id="SSF46689">
    <property type="entry name" value="Homeodomain-like"/>
    <property type="match status" value="2"/>
</dbReference>
<dbReference type="Pfam" id="PF14525">
    <property type="entry name" value="AraC_binding_2"/>
    <property type="match status" value="1"/>
</dbReference>
<dbReference type="InterPro" id="IPR035418">
    <property type="entry name" value="AraC-bd_2"/>
</dbReference>
<evidence type="ECO:0000313" key="5">
    <source>
        <dbReference type="EMBL" id="AWL28752.1"/>
    </source>
</evidence>
<keyword evidence="3" id="KW-0804">Transcription</keyword>
<gene>
    <name evidence="5" type="ORF">DJ533_09310</name>
</gene>
<keyword evidence="2" id="KW-0238">DNA-binding</keyword>
<dbReference type="STRING" id="1871111.GCA_001704615_00295"/>
<accession>A0A2S2FEJ5</accession>
<reference evidence="5" key="1">
    <citation type="submission" date="2019-08" db="EMBL/GenBank/DDBJ databases">
        <title>The complete genome of Acinetobacter defluvii strain WCHAD010030.</title>
        <authorList>
            <person name="Hu Y."/>
            <person name="Qin J."/>
            <person name="Feng Y."/>
            <person name="Zong Z."/>
        </authorList>
    </citation>
    <scope>NUCLEOTIDE SEQUENCE</scope>
    <source>
        <strain evidence="5">WCHA30</strain>
    </source>
</reference>
<dbReference type="EMBL" id="CP029397">
    <property type="protein sequence ID" value="AWL28752.1"/>
    <property type="molecule type" value="Genomic_DNA"/>
</dbReference>
<proteinExistence type="predicted"/>
<evidence type="ECO:0000259" key="4">
    <source>
        <dbReference type="PROSITE" id="PS01124"/>
    </source>
</evidence>
<dbReference type="PANTHER" id="PTHR46796">
    <property type="entry name" value="HTH-TYPE TRANSCRIPTIONAL ACTIVATOR RHAS-RELATED"/>
    <property type="match status" value="1"/>
</dbReference>
<keyword evidence="6" id="KW-1185">Reference proteome</keyword>
<feature type="domain" description="HTH araC/xylS-type" evidence="4">
    <location>
        <begin position="224"/>
        <end position="325"/>
    </location>
</feature>
<evidence type="ECO:0000256" key="1">
    <source>
        <dbReference type="ARBA" id="ARBA00023015"/>
    </source>
</evidence>
<evidence type="ECO:0000256" key="3">
    <source>
        <dbReference type="ARBA" id="ARBA00023163"/>
    </source>
</evidence>
<name>A0A2S2FEJ5_9GAMM</name>
<dbReference type="AlphaFoldDB" id="A0A2S2FEJ5"/>
<protein>
    <submittedName>
        <fullName evidence="5">AraC family transcriptional regulator</fullName>
    </submittedName>
</protein>
<dbReference type="GO" id="GO:0003700">
    <property type="term" value="F:DNA-binding transcription factor activity"/>
    <property type="evidence" value="ECO:0007669"/>
    <property type="project" value="InterPro"/>
</dbReference>
<dbReference type="Pfam" id="PF12833">
    <property type="entry name" value="HTH_18"/>
    <property type="match status" value="1"/>
</dbReference>
<dbReference type="InterPro" id="IPR018060">
    <property type="entry name" value="HTH_AraC"/>
</dbReference>
<dbReference type="PROSITE" id="PS01124">
    <property type="entry name" value="HTH_ARAC_FAMILY_2"/>
    <property type="match status" value="1"/>
</dbReference>
<dbReference type="Proteomes" id="UP000245977">
    <property type="component" value="Chromosome"/>
</dbReference>